<dbReference type="SUPFAM" id="SSF56601">
    <property type="entry name" value="beta-lactamase/transpeptidase-like"/>
    <property type="match status" value="1"/>
</dbReference>
<proteinExistence type="predicted"/>
<evidence type="ECO:0000313" key="3">
    <source>
        <dbReference type="Proteomes" id="UP000075635"/>
    </source>
</evidence>
<reference evidence="2 3" key="1">
    <citation type="submission" date="2014-02" db="EMBL/GenBank/DDBJ databases">
        <title>The small core and large imbalanced accessory genome model reveals a collaborative survival strategy of Sorangium cellulosum strains in nature.</title>
        <authorList>
            <person name="Han K."/>
            <person name="Peng R."/>
            <person name="Blom J."/>
            <person name="Li Y.-Z."/>
        </authorList>
    </citation>
    <scope>NUCLEOTIDE SEQUENCE [LARGE SCALE GENOMIC DNA]</scope>
    <source>
        <strain evidence="2 3">So0011-07</strain>
    </source>
</reference>
<sequence>MLALAGCTELDGAEPDDADVGTVDRGAADLGAASAALTSTGLNPIECGHDNGRRCEGESPLPHSWSYQVTWDPCYGGKFKWVASGSFETNFDRMCVGGVATAGSAGSCSAGIQLNGTGPWSGVADGAITISIATDVNVVSTGLDSLVATCDEPLFTGVFRPRAGLTEQHVVTDKTWNEFIEELDERVDDGQRLSQIELWYGSDGNARFDGVFVPGSGGYGFNSGMTLQQLRDQEAANALNGMELSDIEVQQTGGSVVYIGVWRAGTRAQEIYDGPVDQFWTWNNTWSNQGYQPTIVESYYVGSTHHYTVVVTKTPGQSGWWATVGVEYPYFASEWKKHRDLNRRLIQLETHVVNGIRKYDGFFVPGTGAEDFIPGSRWEQFDEAFDRNTTAGLELIDFDRHKHGLSPTDAKREEVPVRTDYPVVSPVWMAEAEKYFQDTWSAAPVGYTVALMQDGELLGATSAGHAQSPADGNIRMTPEAQWDYLSVSKWITTLAAAKVLQQYSIDPHAEKILPWIDDRLGLTYISTSDPDDYWHITVWDAMTHRSNMVDGGCGQAGTAGGGMDPTKWTIAPGPAQMNGPRGTFHYSGFNHCMLRVWVEEVTGMAFERYLDLKVFRPMGIHNLDCKKDPEKVEVYVYKEPGDTDPGFSIPNTYCNAGGFRGNVFEMLKLMQGVRQPGLVLNTDSLADMRTDEWTLFKSTFDTDGVPGADAWGYSMTGGTGGMATHIAQFKDNPTSGVNPWTVNSYIHGLDAVFFTNSGPGAGYLAQWRSVRADPTP</sequence>
<accession>A0A150RJ76</accession>
<dbReference type="AlphaFoldDB" id="A0A150RJ76"/>
<dbReference type="InterPro" id="IPR001466">
    <property type="entry name" value="Beta-lactam-related"/>
</dbReference>
<dbReference type="PANTHER" id="PTHR43283">
    <property type="entry name" value="BETA-LACTAMASE-RELATED"/>
    <property type="match status" value="1"/>
</dbReference>
<dbReference type="Gene3D" id="3.40.710.10">
    <property type="entry name" value="DD-peptidase/beta-lactamase superfamily"/>
    <property type="match status" value="1"/>
</dbReference>
<dbReference type="Pfam" id="PF17660">
    <property type="entry name" value="BTRD1"/>
    <property type="match status" value="1"/>
</dbReference>
<evidence type="ECO:0000313" key="2">
    <source>
        <dbReference type="EMBL" id="KYF80335.1"/>
    </source>
</evidence>
<comment type="caution">
    <text evidence="2">The sequence shown here is derived from an EMBL/GenBank/DDBJ whole genome shotgun (WGS) entry which is preliminary data.</text>
</comment>
<protein>
    <recommendedName>
        <fullName evidence="1">Beta-lactamase-related domain-containing protein</fullName>
    </recommendedName>
</protein>
<feature type="domain" description="Beta-lactamase-related" evidence="1">
    <location>
        <begin position="445"/>
        <end position="757"/>
    </location>
</feature>
<name>A0A150RJ76_SORCE</name>
<evidence type="ECO:0000259" key="1">
    <source>
        <dbReference type="Pfam" id="PF00144"/>
    </source>
</evidence>
<dbReference type="Proteomes" id="UP000075635">
    <property type="component" value="Unassembled WGS sequence"/>
</dbReference>
<dbReference type="InterPro" id="IPR012338">
    <property type="entry name" value="Beta-lactam/transpept-like"/>
</dbReference>
<gene>
    <name evidence="2" type="ORF">BE17_49480</name>
</gene>
<dbReference type="EMBL" id="JEMB01002546">
    <property type="protein sequence ID" value="KYF80335.1"/>
    <property type="molecule type" value="Genomic_DNA"/>
</dbReference>
<dbReference type="InterPro" id="IPR050789">
    <property type="entry name" value="Diverse_Enzym_Activities"/>
</dbReference>
<dbReference type="InterPro" id="IPR049511">
    <property type="entry name" value="PGH-like_rpt"/>
</dbReference>
<organism evidence="2 3">
    <name type="scientific">Sorangium cellulosum</name>
    <name type="common">Polyangium cellulosum</name>
    <dbReference type="NCBI Taxonomy" id="56"/>
    <lineage>
        <taxon>Bacteria</taxon>
        <taxon>Pseudomonadati</taxon>
        <taxon>Myxococcota</taxon>
        <taxon>Polyangia</taxon>
        <taxon>Polyangiales</taxon>
        <taxon>Polyangiaceae</taxon>
        <taxon>Sorangium</taxon>
    </lineage>
</organism>
<dbReference type="Pfam" id="PF00144">
    <property type="entry name" value="Beta-lactamase"/>
    <property type="match status" value="1"/>
</dbReference>